<accession>A0A4V6WQQ1</accession>
<dbReference type="AlphaFoldDB" id="A0A4V6WQQ1"/>
<dbReference type="Proteomes" id="UP000309215">
    <property type="component" value="Unassembled WGS sequence"/>
</dbReference>
<dbReference type="RefSeq" id="WP_136931847.1">
    <property type="nucleotide sequence ID" value="NZ_SSMQ01000030.1"/>
</dbReference>
<dbReference type="InterPro" id="IPR011051">
    <property type="entry name" value="RmlC_Cupin_sf"/>
</dbReference>
<evidence type="ECO:0000313" key="3">
    <source>
        <dbReference type="Proteomes" id="UP000309215"/>
    </source>
</evidence>
<dbReference type="OrthoDB" id="9806359at2"/>
<protein>
    <submittedName>
        <fullName evidence="2">Cupin domain-containing protein</fullName>
    </submittedName>
</protein>
<evidence type="ECO:0000313" key="2">
    <source>
        <dbReference type="EMBL" id="TKD03263.1"/>
    </source>
</evidence>
<evidence type="ECO:0000259" key="1">
    <source>
        <dbReference type="Pfam" id="PF07883"/>
    </source>
</evidence>
<comment type="caution">
    <text evidence="2">The sequence shown here is derived from an EMBL/GenBank/DDBJ whole genome shotgun (WGS) entry which is preliminary data.</text>
</comment>
<feature type="domain" description="Cupin type-2" evidence="1">
    <location>
        <begin position="25"/>
        <end position="91"/>
    </location>
</feature>
<reference evidence="2 3" key="1">
    <citation type="submission" date="2019-04" db="EMBL/GenBank/DDBJ databases">
        <authorList>
            <person name="Li Y."/>
            <person name="Wang J."/>
        </authorList>
    </citation>
    <scope>NUCLEOTIDE SEQUENCE [LARGE SCALE GENOMIC DNA]</scope>
    <source>
        <strain evidence="2 3">DSM 14668</strain>
    </source>
</reference>
<dbReference type="Pfam" id="PF07883">
    <property type="entry name" value="Cupin_2"/>
    <property type="match status" value="1"/>
</dbReference>
<sequence>MRRVDKPWGHELIWAETSRYVGKLLHIRAGERLSRQYHRVKEETLFLQSGEMDLEVGPKESLERRRMVKGDVFHVLPGTIHRMIAVTDVDVIEVSTPELDDVVRIEDVYGREGTSAP</sequence>
<keyword evidence="3" id="KW-1185">Reference proteome</keyword>
<dbReference type="InterPro" id="IPR014710">
    <property type="entry name" value="RmlC-like_jellyroll"/>
</dbReference>
<dbReference type="InterPro" id="IPR013096">
    <property type="entry name" value="Cupin_2"/>
</dbReference>
<gene>
    <name evidence="2" type="ORF">E8A74_26360</name>
</gene>
<dbReference type="EMBL" id="SSMQ01000030">
    <property type="protein sequence ID" value="TKD03263.1"/>
    <property type="molecule type" value="Genomic_DNA"/>
</dbReference>
<name>A0A4V6WQQ1_9BACT</name>
<dbReference type="Gene3D" id="2.60.120.10">
    <property type="entry name" value="Jelly Rolls"/>
    <property type="match status" value="1"/>
</dbReference>
<organism evidence="2 3">
    <name type="scientific">Polyangium fumosum</name>
    <dbReference type="NCBI Taxonomy" id="889272"/>
    <lineage>
        <taxon>Bacteria</taxon>
        <taxon>Pseudomonadati</taxon>
        <taxon>Myxococcota</taxon>
        <taxon>Polyangia</taxon>
        <taxon>Polyangiales</taxon>
        <taxon>Polyangiaceae</taxon>
        <taxon>Polyangium</taxon>
    </lineage>
</organism>
<dbReference type="SUPFAM" id="SSF51182">
    <property type="entry name" value="RmlC-like cupins"/>
    <property type="match status" value="1"/>
</dbReference>
<proteinExistence type="predicted"/>